<keyword evidence="1" id="KW-1133">Transmembrane helix</keyword>
<sequence>MDTQTRHALKQDNFVEATTSGIDWLQSHRANVIKIGAVVLVAVALIVTGAVVYNSRSEQSQVAFGKAMDIYSTPLRQPGQPALPNDPSYASAAERAKAANPLFVQVADQYGWLKAGANAEYFAGLTYLDLSQTASAEKELQKASGSHDKGLAALAKMALAGLYSQTGRDSQAVDLYNQVIKSPTVTVPASSAKLQLAQLYENTNPIEAKKIYAELKDKDKTTAAGQIAAQKLAGK</sequence>
<dbReference type="Gene3D" id="1.25.40.10">
    <property type="entry name" value="Tetratricopeptide repeat domain"/>
    <property type="match status" value="1"/>
</dbReference>
<proteinExistence type="predicted"/>
<evidence type="ECO:0000313" key="3">
    <source>
        <dbReference type="Proteomes" id="UP000538666"/>
    </source>
</evidence>
<feature type="transmembrane region" description="Helical" evidence="1">
    <location>
        <begin position="32"/>
        <end position="53"/>
    </location>
</feature>
<evidence type="ECO:0000313" key="2">
    <source>
        <dbReference type="EMBL" id="MBB6146325.1"/>
    </source>
</evidence>
<name>A0A841K056_9BACT</name>
<reference evidence="2 3" key="1">
    <citation type="submission" date="2020-08" db="EMBL/GenBank/DDBJ databases">
        <title>Genomic Encyclopedia of Type Strains, Phase IV (KMG-IV): sequencing the most valuable type-strain genomes for metagenomic binning, comparative biology and taxonomic classification.</title>
        <authorList>
            <person name="Goeker M."/>
        </authorList>
    </citation>
    <scope>NUCLEOTIDE SEQUENCE [LARGE SCALE GENOMIC DNA]</scope>
    <source>
        <strain evidence="2 3">DSM 103733</strain>
    </source>
</reference>
<dbReference type="RefSeq" id="WP_050058230.1">
    <property type="nucleotide sequence ID" value="NZ_JACHEK010000009.1"/>
</dbReference>
<accession>A0A841K056</accession>
<dbReference type="OrthoDB" id="115117at2"/>
<keyword evidence="3" id="KW-1185">Reference proteome</keyword>
<keyword evidence="1" id="KW-0472">Membrane</keyword>
<dbReference type="EMBL" id="JACHEK010000009">
    <property type="protein sequence ID" value="MBB6146325.1"/>
    <property type="molecule type" value="Genomic_DNA"/>
</dbReference>
<dbReference type="SUPFAM" id="SSF48452">
    <property type="entry name" value="TPR-like"/>
    <property type="match status" value="1"/>
</dbReference>
<dbReference type="AlphaFoldDB" id="A0A841K056"/>
<protein>
    <submittedName>
        <fullName evidence="2">Tetratricopeptide (TPR) repeat protein</fullName>
    </submittedName>
</protein>
<evidence type="ECO:0000256" key="1">
    <source>
        <dbReference type="SAM" id="Phobius"/>
    </source>
</evidence>
<dbReference type="InterPro" id="IPR011990">
    <property type="entry name" value="TPR-like_helical_dom_sf"/>
</dbReference>
<comment type="caution">
    <text evidence="2">The sequence shown here is derived from an EMBL/GenBank/DDBJ whole genome shotgun (WGS) entry which is preliminary data.</text>
</comment>
<dbReference type="Proteomes" id="UP000538666">
    <property type="component" value="Unassembled WGS sequence"/>
</dbReference>
<gene>
    <name evidence="2" type="ORF">HNQ77_004297</name>
</gene>
<keyword evidence="1" id="KW-0812">Transmembrane</keyword>
<organism evidence="2 3">
    <name type="scientific">Silvibacterium bohemicum</name>
    <dbReference type="NCBI Taxonomy" id="1577686"/>
    <lineage>
        <taxon>Bacteria</taxon>
        <taxon>Pseudomonadati</taxon>
        <taxon>Acidobacteriota</taxon>
        <taxon>Terriglobia</taxon>
        <taxon>Terriglobales</taxon>
        <taxon>Acidobacteriaceae</taxon>
        <taxon>Silvibacterium</taxon>
    </lineage>
</organism>